<name>A0A6B3CA39_9ACTN</name>
<feature type="non-terminal residue" evidence="2">
    <location>
        <position position="1"/>
    </location>
</feature>
<dbReference type="GO" id="GO:0003824">
    <property type="term" value="F:catalytic activity"/>
    <property type="evidence" value="ECO:0007669"/>
    <property type="project" value="InterPro"/>
</dbReference>
<feature type="domain" description="Condensation" evidence="1">
    <location>
        <begin position="63"/>
        <end position="135"/>
    </location>
</feature>
<dbReference type="InterPro" id="IPR001242">
    <property type="entry name" value="Condensation_dom"/>
</dbReference>
<dbReference type="SUPFAM" id="SSF52777">
    <property type="entry name" value="CoA-dependent acyltransferases"/>
    <property type="match status" value="1"/>
</dbReference>
<sequence>EITPAGTVAAAESLHRVDAAGLDADALRALTEREFAAAQGRLAPERGRMVQAVWFDSGPDLPGRLLLVIHHLSVDGVSWRILLPEMAAALEAAAAGATFTPEPVGTSFRRWSQHLAAAASEPARIRELPLWRGILS</sequence>
<reference evidence="2" key="1">
    <citation type="submission" date="2020-01" db="EMBL/GenBank/DDBJ databases">
        <title>Insect and environment-associated Actinomycetes.</title>
        <authorList>
            <person name="Currrie C."/>
            <person name="Chevrette M."/>
            <person name="Carlson C."/>
            <person name="Stubbendieck R."/>
            <person name="Wendt-Pienkowski E."/>
        </authorList>
    </citation>
    <scope>NUCLEOTIDE SEQUENCE</scope>
    <source>
        <strain evidence="2">SID12501</strain>
    </source>
</reference>
<dbReference type="EMBL" id="JAAGLU010000861">
    <property type="protein sequence ID" value="NEC93469.1"/>
    <property type="molecule type" value="Genomic_DNA"/>
</dbReference>
<evidence type="ECO:0000313" key="2">
    <source>
        <dbReference type="EMBL" id="NEC93469.1"/>
    </source>
</evidence>
<dbReference type="GO" id="GO:0008610">
    <property type="term" value="P:lipid biosynthetic process"/>
    <property type="evidence" value="ECO:0007669"/>
    <property type="project" value="UniProtKB-ARBA"/>
</dbReference>
<dbReference type="AlphaFoldDB" id="A0A6B3CA39"/>
<dbReference type="Gene3D" id="3.30.559.10">
    <property type="entry name" value="Chloramphenicol acetyltransferase-like domain"/>
    <property type="match status" value="1"/>
</dbReference>
<accession>A0A6B3CA39</accession>
<gene>
    <name evidence="2" type="ORF">G3I71_48860</name>
</gene>
<evidence type="ECO:0000259" key="1">
    <source>
        <dbReference type="Pfam" id="PF00668"/>
    </source>
</evidence>
<protein>
    <recommendedName>
        <fullName evidence="1">Condensation domain-containing protein</fullName>
    </recommendedName>
</protein>
<comment type="caution">
    <text evidence="2">The sequence shown here is derived from an EMBL/GenBank/DDBJ whole genome shotgun (WGS) entry which is preliminary data.</text>
</comment>
<organism evidence="2">
    <name type="scientific">Streptomyces sp. SID12501</name>
    <dbReference type="NCBI Taxonomy" id="2706042"/>
    <lineage>
        <taxon>Bacteria</taxon>
        <taxon>Bacillati</taxon>
        <taxon>Actinomycetota</taxon>
        <taxon>Actinomycetes</taxon>
        <taxon>Kitasatosporales</taxon>
        <taxon>Streptomycetaceae</taxon>
        <taxon>Streptomyces</taxon>
    </lineage>
</organism>
<proteinExistence type="predicted"/>
<dbReference type="Pfam" id="PF00668">
    <property type="entry name" value="Condensation"/>
    <property type="match status" value="1"/>
</dbReference>
<dbReference type="RefSeq" id="WP_164325437.1">
    <property type="nucleotide sequence ID" value="NZ_JAAGLU010000861.1"/>
</dbReference>
<dbReference type="InterPro" id="IPR023213">
    <property type="entry name" value="CAT-like_dom_sf"/>
</dbReference>
<feature type="non-terminal residue" evidence="2">
    <location>
        <position position="136"/>
    </location>
</feature>